<feature type="region of interest" description="Disordered" evidence="6">
    <location>
        <begin position="118"/>
        <end position="160"/>
    </location>
</feature>
<keyword evidence="3" id="KW-0805">Transcription regulation</keyword>
<dbReference type="GO" id="GO:0008270">
    <property type="term" value="F:zinc ion binding"/>
    <property type="evidence" value="ECO:0007669"/>
    <property type="project" value="InterPro"/>
</dbReference>
<dbReference type="STRING" id="569365.A0A0D2B4Z2"/>
<keyword evidence="9" id="KW-1185">Reference proteome</keyword>
<keyword evidence="2" id="KW-0862">Zinc</keyword>
<evidence type="ECO:0000256" key="4">
    <source>
        <dbReference type="ARBA" id="ARBA00023163"/>
    </source>
</evidence>
<dbReference type="VEuPathDB" id="FungiDB:PV07_04158"/>
<evidence type="ECO:0000256" key="1">
    <source>
        <dbReference type="ARBA" id="ARBA00022723"/>
    </source>
</evidence>
<reference evidence="8 9" key="1">
    <citation type="submission" date="2015-01" db="EMBL/GenBank/DDBJ databases">
        <title>The Genome Sequence of Cladophialophora immunda CBS83496.</title>
        <authorList>
            <consortium name="The Broad Institute Genomics Platform"/>
            <person name="Cuomo C."/>
            <person name="de Hoog S."/>
            <person name="Gorbushina A."/>
            <person name="Stielow B."/>
            <person name="Teixiera M."/>
            <person name="Abouelleil A."/>
            <person name="Chapman S.B."/>
            <person name="Priest M."/>
            <person name="Young S.K."/>
            <person name="Wortman J."/>
            <person name="Nusbaum C."/>
            <person name="Birren B."/>
        </authorList>
    </citation>
    <scope>NUCLEOTIDE SEQUENCE [LARGE SCALE GENOMIC DNA]</scope>
    <source>
        <strain evidence="8 9">CBS 83496</strain>
    </source>
</reference>
<evidence type="ECO:0000313" key="8">
    <source>
        <dbReference type="EMBL" id="KIW32627.1"/>
    </source>
</evidence>
<keyword evidence="1" id="KW-0479">Metal-binding</keyword>
<dbReference type="PANTHER" id="PTHR47660:SF2">
    <property type="entry name" value="TRANSCRIPTION FACTOR WITH C2H2 AND ZN(2)-CYS(6) DNA BINDING DOMAIN (EUROFUNG)"/>
    <property type="match status" value="1"/>
</dbReference>
<dbReference type="HOGENOM" id="CLU_009001_1_1_1"/>
<keyword evidence="4" id="KW-0804">Transcription</keyword>
<dbReference type="GO" id="GO:0003677">
    <property type="term" value="F:DNA binding"/>
    <property type="evidence" value="ECO:0007669"/>
    <property type="project" value="InterPro"/>
</dbReference>
<dbReference type="Pfam" id="PF04082">
    <property type="entry name" value="Fungal_trans"/>
    <property type="match status" value="1"/>
</dbReference>
<feature type="compositionally biased region" description="Polar residues" evidence="6">
    <location>
        <begin position="118"/>
        <end position="133"/>
    </location>
</feature>
<evidence type="ECO:0000313" key="9">
    <source>
        <dbReference type="Proteomes" id="UP000054466"/>
    </source>
</evidence>
<name>A0A0D2B4Z2_9EURO</name>
<dbReference type="GO" id="GO:0006351">
    <property type="term" value="P:DNA-templated transcription"/>
    <property type="evidence" value="ECO:0007669"/>
    <property type="project" value="InterPro"/>
</dbReference>
<evidence type="ECO:0000256" key="6">
    <source>
        <dbReference type="SAM" id="MobiDB-lite"/>
    </source>
</evidence>
<dbReference type="RefSeq" id="XP_016252843.1">
    <property type="nucleotide sequence ID" value="XM_016390941.1"/>
</dbReference>
<proteinExistence type="predicted"/>
<organism evidence="8 9">
    <name type="scientific">Cladophialophora immunda</name>
    <dbReference type="NCBI Taxonomy" id="569365"/>
    <lineage>
        <taxon>Eukaryota</taxon>
        <taxon>Fungi</taxon>
        <taxon>Dikarya</taxon>
        <taxon>Ascomycota</taxon>
        <taxon>Pezizomycotina</taxon>
        <taxon>Eurotiomycetes</taxon>
        <taxon>Chaetothyriomycetidae</taxon>
        <taxon>Chaetothyriales</taxon>
        <taxon>Herpotrichiellaceae</taxon>
        <taxon>Cladophialophora</taxon>
    </lineage>
</organism>
<gene>
    <name evidence="8" type="ORF">PV07_04158</name>
</gene>
<dbReference type="EMBL" id="KN847041">
    <property type="protein sequence ID" value="KIW32627.1"/>
    <property type="molecule type" value="Genomic_DNA"/>
</dbReference>
<dbReference type="GeneID" id="27343352"/>
<feature type="domain" description="Xylanolytic transcriptional activator regulatory" evidence="7">
    <location>
        <begin position="178"/>
        <end position="371"/>
    </location>
</feature>
<dbReference type="InterPro" id="IPR007219">
    <property type="entry name" value="XnlR_reg_dom"/>
</dbReference>
<evidence type="ECO:0000256" key="2">
    <source>
        <dbReference type="ARBA" id="ARBA00022833"/>
    </source>
</evidence>
<dbReference type="CDD" id="cd12148">
    <property type="entry name" value="fungal_TF_MHR"/>
    <property type="match status" value="1"/>
</dbReference>
<evidence type="ECO:0000259" key="7">
    <source>
        <dbReference type="Pfam" id="PF04082"/>
    </source>
</evidence>
<dbReference type="PANTHER" id="PTHR47660">
    <property type="entry name" value="TRANSCRIPTION FACTOR WITH C2H2 AND ZN(2)-CYS(6) DNA BINDING DOMAIN (EUROFUNG)-RELATED-RELATED"/>
    <property type="match status" value="1"/>
</dbReference>
<protein>
    <recommendedName>
        <fullName evidence="7">Xylanolytic transcriptional activator regulatory domain-containing protein</fullName>
    </recommendedName>
</protein>
<evidence type="ECO:0000256" key="5">
    <source>
        <dbReference type="ARBA" id="ARBA00023242"/>
    </source>
</evidence>
<keyword evidence="5" id="KW-0539">Nucleus</keyword>
<dbReference type="Proteomes" id="UP000054466">
    <property type="component" value="Unassembled WGS sequence"/>
</dbReference>
<accession>A0A0D2B4Z2</accession>
<evidence type="ECO:0000256" key="3">
    <source>
        <dbReference type="ARBA" id="ARBA00023015"/>
    </source>
</evidence>
<sequence>MEVAPSWPLNAVSSSDQFQTIQNDFDPHLRHGLADTSEFALNPSPHDFEEDGIAWGNFDVGDLDWNLLGSFPIDSAEYHPALPDNPEAARVPPVGAVTRTHSTATVVERSWYTKLETSNATRANSSENSNPSGPASPGNEGAPRTEMSEEYRQGLSSRLRPRWPEEPLPSIEFLKMCIQMYFTRANPALPILHAPTFRPTTENGGLLLSICSIGCLFLGTSESAHYGSLLFERLLRAMMASWDSIQTRHKEETVPMVQLALLGQTFGILSGKPRHLAIVSAFHGTVISWARRADMFKIENDKPDIRGLSGSQLMEAWRKWARKEEMKRTALAIFIHDAEITALFHHEPFLRHRGNCIPLACHSDAFLATNVHNWARLIRNDPSTTSNSFICDHAGAARPPLLRNHIAAASCCHSVFTAYAVLQGIGASISEDRIGNQHDEISRAEHQADLIVWYQIYGVAIKAENDTLLLMALWYWTCMSNFVDLHRLELAVGKQGPMEAASHTSYVHGWTRSVEARRCLMHAFLLQKNLEELSSRRVVAIHVPRALFSAAIVWATFLNSLSVFPPDPAPDGALDFPELKLLGINFAHQWQDVMGFRKGNLSAIKASTLCTLADTLKQIGYWEISRKFSSILALLIHGGTDDDMVRG</sequence>
<dbReference type="AlphaFoldDB" id="A0A0D2B4Z2"/>
<dbReference type="OrthoDB" id="10018191at2759"/>